<keyword evidence="1" id="KW-0732">Signal</keyword>
<gene>
    <name evidence="2" type="ORF">PT974_02036</name>
</gene>
<dbReference type="InterPro" id="IPR015943">
    <property type="entry name" value="WD40/YVTN_repeat-like_dom_sf"/>
</dbReference>
<organism evidence="2 3">
    <name type="scientific">Cladobotryum mycophilum</name>
    <dbReference type="NCBI Taxonomy" id="491253"/>
    <lineage>
        <taxon>Eukaryota</taxon>
        <taxon>Fungi</taxon>
        <taxon>Dikarya</taxon>
        <taxon>Ascomycota</taxon>
        <taxon>Pezizomycotina</taxon>
        <taxon>Sordariomycetes</taxon>
        <taxon>Hypocreomycetidae</taxon>
        <taxon>Hypocreales</taxon>
        <taxon>Hypocreaceae</taxon>
        <taxon>Cladobotryum</taxon>
    </lineage>
</organism>
<dbReference type="CDD" id="cd12811">
    <property type="entry name" value="MALA"/>
    <property type="match status" value="1"/>
</dbReference>
<dbReference type="SUPFAM" id="SSF63829">
    <property type="entry name" value="Calcium-dependent phosphotriesterase"/>
    <property type="match status" value="1"/>
</dbReference>
<feature type="chain" id="PRO_5046654858" evidence="1">
    <location>
        <begin position="16"/>
        <end position="320"/>
    </location>
</feature>
<sequence length="320" mass="34984">MLALLLLPLASLAASSPVTTSYNNCAPISGNFTIHSPNLYPESADFDSKRCLTYISNLYINTVSAYDANKKIITDTMKMPGITGNPDFHTSGIRIDAPRDQLSIIVSGAQAWLTSGKNISGDNFLVKYDLKKNKVNWQYNLTTLGQGIYGGFQDVVHDRLGNSFVLGTYSSSIIKVSADGKSATPWYYNSARSDVDGFTGLVAYQDEDLLLVTDDEKGQILRFDLRAEKGKPVHVPLQAGAEPIGSNMDGAYSPWTKAEKLGTIVNAYAPQATSSTSVVEIGQRLYVVTEFWDGSTPGKPLDRTEFPFRDITDEVKKLLL</sequence>
<comment type="caution">
    <text evidence="2">The sequence shown here is derived from an EMBL/GenBank/DDBJ whole genome shotgun (WGS) entry which is preliminary data.</text>
</comment>
<accession>A0ABR0SY98</accession>
<reference evidence="2 3" key="1">
    <citation type="submission" date="2024-01" db="EMBL/GenBank/DDBJ databases">
        <title>Complete genome of Cladobotryum mycophilum ATHUM6906.</title>
        <authorList>
            <person name="Christinaki A.C."/>
            <person name="Myridakis A.I."/>
            <person name="Kouvelis V.N."/>
        </authorList>
    </citation>
    <scope>NUCLEOTIDE SEQUENCE [LARGE SCALE GENOMIC DNA]</scope>
    <source>
        <strain evidence="2 3">ATHUM6906</strain>
    </source>
</reference>
<dbReference type="EMBL" id="JAVFKD010000002">
    <property type="protein sequence ID" value="KAK5996696.1"/>
    <property type="molecule type" value="Genomic_DNA"/>
</dbReference>
<evidence type="ECO:0000313" key="2">
    <source>
        <dbReference type="EMBL" id="KAK5996696.1"/>
    </source>
</evidence>
<dbReference type="Pfam" id="PF22701">
    <property type="entry name" value="Mala_s_1-like"/>
    <property type="match status" value="1"/>
</dbReference>
<keyword evidence="3" id="KW-1185">Reference proteome</keyword>
<feature type="signal peptide" evidence="1">
    <location>
        <begin position="1"/>
        <end position="15"/>
    </location>
</feature>
<proteinExistence type="predicted"/>
<evidence type="ECO:0000256" key="1">
    <source>
        <dbReference type="SAM" id="SignalP"/>
    </source>
</evidence>
<protein>
    <submittedName>
        <fullName evidence="2">Trichothecene biosynthesis protein 14</fullName>
    </submittedName>
</protein>
<evidence type="ECO:0000313" key="3">
    <source>
        <dbReference type="Proteomes" id="UP001338125"/>
    </source>
</evidence>
<dbReference type="Gene3D" id="2.130.10.10">
    <property type="entry name" value="YVTN repeat-like/Quinoprotein amine dehydrogenase"/>
    <property type="match status" value="1"/>
</dbReference>
<name>A0ABR0SY98_9HYPO</name>
<dbReference type="InterPro" id="IPR054550">
    <property type="entry name" value="Mala_s_1-like"/>
</dbReference>
<dbReference type="Proteomes" id="UP001338125">
    <property type="component" value="Unassembled WGS sequence"/>
</dbReference>